<reference evidence="1 2" key="1">
    <citation type="submission" date="2024-05" db="EMBL/GenBank/DDBJ databases">
        <title>Genome sequencing and assembly of Indian major carp, Cirrhinus mrigala (Hamilton, 1822).</title>
        <authorList>
            <person name="Mohindra V."/>
            <person name="Chowdhury L.M."/>
            <person name="Lal K."/>
            <person name="Jena J.K."/>
        </authorList>
    </citation>
    <scope>NUCLEOTIDE SEQUENCE [LARGE SCALE GENOMIC DNA]</scope>
    <source>
        <strain evidence="1">CM1030</strain>
        <tissue evidence="1">Blood</tissue>
    </source>
</reference>
<keyword evidence="2" id="KW-1185">Reference proteome</keyword>
<gene>
    <name evidence="1" type="ORF">M9458_035520</name>
</gene>
<name>A0ABD0PA32_CIRMR</name>
<dbReference type="Gene3D" id="3.30.420.10">
    <property type="entry name" value="Ribonuclease H-like superfamily/Ribonuclease H"/>
    <property type="match status" value="2"/>
</dbReference>
<comment type="caution">
    <text evidence="1">The sequence shown here is derived from an EMBL/GenBank/DDBJ whole genome shotgun (WGS) entry which is preliminary data.</text>
</comment>
<sequence length="173" mass="19520">GVLFMDESRFSLNRADGRRHVWRRVGERFADVNVVDRVAHGGGGVMVWAGICYGQRCTDPEAHCCAIHPLPSPPVAARPHVARISTQFLEAENIPVLAWPAYSLDMSPTEHVWDALDRRIRQRVPVPANIQQLRTAIEEEWTNIPQATINNLINSMRRRCVALREPNGGHTRC</sequence>
<proteinExistence type="predicted"/>
<accession>A0ABD0PA32</accession>
<dbReference type="InterPro" id="IPR036397">
    <property type="entry name" value="RNaseH_sf"/>
</dbReference>
<dbReference type="AlphaFoldDB" id="A0ABD0PA32"/>
<evidence type="ECO:0008006" key="3">
    <source>
        <dbReference type="Google" id="ProtNLM"/>
    </source>
</evidence>
<evidence type="ECO:0000313" key="2">
    <source>
        <dbReference type="Proteomes" id="UP001529510"/>
    </source>
</evidence>
<evidence type="ECO:0000313" key="1">
    <source>
        <dbReference type="EMBL" id="KAL0170924.1"/>
    </source>
</evidence>
<dbReference type="EMBL" id="JAMKFB020000017">
    <property type="protein sequence ID" value="KAL0170924.1"/>
    <property type="molecule type" value="Genomic_DNA"/>
</dbReference>
<dbReference type="Proteomes" id="UP001529510">
    <property type="component" value="Unassembled WGS sequence"/>
</dbReference>
<feature type="non-terminal residue" evidence="1">
    <location>
        <position position="1"/>
    </location>
</feature>
<protein>
    <recommendedName>
        <fullName evidence="3">Tc1-like transposase DDE domain-containing protein</fullName>
    </recommendedName>
</protein>
<organism evidence="1 2">
    <name type="scientific">Cirrhinus mrigala</name>
    <name type="common">Mrigala</name>
    <dbReference type="NCBI Taxonomy" id="683832"/>
    <lineage>
        <taxon>Eukaryota</taxon>
        <taxon>Metazoa</taxon>
        <taxon>Chordata</taxon>
        <taxon>Craniata</taxon>
        <taxon>Vertebrata</taxon>
        <taxon>Euteleostomi</taxon>
        <taxon>Actinopterygii</taxon>
        <taxon>Neopterygii</taxon>
        <taxon>Teleostei</taxon>
        <taxon>Ostariophysi</taxon>
        <taxon>Cypriniformes</taxon>
        <taxon>Cyprinidae</taxon>
        <taxon>Labeoninae</taxon>
        <taxon>Labeonini</taxon>
        <taxon>Cirrhinus</taxon>
    </lineage>
</organism>